<evidence type="ECO:0000259" key="11">
    <source>
        <dbReference type="Pfam" id="PF07715"/>
    </source>
</evidence>
<evidence type="ECO:0000256" key="5">
    <source>
        <dbReference type="ARBA" id="ARBA00023077"/>
    </source>
</evidence>
<evidence type="ECO:0000256" key="6">
    <source>
        <dbReference type="ARBA" id="ARBA00023136"/>
    </source>
</evidence>
<dbReference type="SUPFAM" id="SSF56935">
    <property type="entry name" value="Porins"/>
    <property type="match status" value="1"/>
</dbReference>
<evidence type="ECO:0000259" key="10">
    <source>
        <dbReference type="Pfam" id="PF00593"/>
    </source>
</evidence>
<dbReference type="Gene3D" id="2.40.170.20">
    <property type="entry name" value="TonB-dependent receptor, beta-barrel domain"/>
    <property type="match status" value="1"/>
</dbReference>
<evidence type="ECO:0000256" key="9">
    <source>
        <dbReference type="RuleBase" id="RU003357"/>
    </source>
</evidence>
<keyword evidence="4 8" id="KW-0812">Transmembrane</keyword>
<dbReference type="GO" id="GO:0015344">
    <property type="term" value="F:siderophore uptake transmembrane transporter activity"/>
    <property type="evidence" value="ECO:0007669"/>
    <property type="project" value="TreeGrafter"/>
</dbReference>
<dbReference type="RefSeq" id="WP_230367882.1">
    <property type="nucleotide sequence ID" value="NZ_JAJALK010000017.1"/>
</dbReference>
<keyword evidence="3 8" id="KW-1134">Transmembrane beta strand</keyword>
<dbReference type="InterPro" id="IPR036942">
    <property type="entry name" value="Beta-barrel_TonB_sf"/>
</dbReference>
<evidence type="ECO:0000256" key="4">
    <source>
        <dbReference type="ARBA" id="ARBA00022692"/>
    </source>
</evidence>
<evidence type="ECO:0000256" key="8">
    <source>
        <dbReference type="PROSITE-ProRule" id="PRU01360"/>
    </source>
</evidence>
<dbReference type="EMBL" id="JAUSWL010000017">
    <property type="protein sequence ID" value="MDQ0546783.1"/>
    <property type="molecule type" value="Genomic_DNA"/>
</dbReference>
<name>A0AAJ1U2I3_9HYPH</name>
<comment type="caution">
    <text evidence="12">The sequence shown here is derived from an EMBL/GenBank/DDBJ whole genome shotgun (WGS) entry which is preliminary data.</text>
</comment>
<protein>
    <submittedName>
        <fullName evidence="12">Catecholate siderophore receptor</fullName>
    </submittedName>
</protein>
<keyword evidence="5 9" id="KW-0798">TonB box</keyword>
<dbReference type="InterPro" id="IPR000531">
    <property type="entry name" value="Beta-barrel_TonB"/>
</dbReference>
<evidence type="ECO:0000256" key="7">
    <source>
        <dbReference type="ARBA" id="ARBA00023237"/>
    </source>
</evidence>
<dbReference type="InterPro" id="IPR012910">
    <property type="entry name" value="Plug_dom"/>
</dbReference>
<evidence type="ECO:0000256" key="2">
    <source>
        <dbReference type="ARBA" id="ARBA00022448"/>
    </source>
</evidence>
<dbReference type="Pfam" id="PF07715">
    <property type="entry name" value="Plug"/>
    <property type="match status" value="1"/>
</dbReference>
<evidence type="ECO:0000256" key="1">
    <source>
        <dbReference type="ARBA" id="ARBA00004571"/>
    </source>
</evidence>
<proteinExistence type="inferred from homology"/>
<dbReference type="InterPro" id="IPR037066">
    <property type="entry name" value="Plug_dom_sf"/>
</dbReference>
<comment type="similarity">
    <text evidence="8 9">Belongs to the TonB-dependent receptor family.</text>
</comment>
<accession>A0AAJ1U2I3</accession>
<dbReference type="AlphaFoldDB" id="A0AAJ1U2I3"/>
<dbReference type="GO" id="GO:0009279">
    <property type="term" value="C:cell outer membrane"/>
    <property type="evidence" value="ECO:0007669"/>
    <property type="project" value="UniProtKB-SubCell"/>
</dbReference>
<dbReference type="PANTHER" id="PTHR32552">
    <property type="entry name" value="FERRICHROME IRON RECEPTOR-RELATED"/>
    <property type="match status" value="1"/>
</dbReference>
<evidence type="ECO:0000313" key="12">
    <source>
        <dbReference type="EMBL" id="MDQ0546783.1"/>
    </source>
</evidence>
<reference evidence="12" key="1">
    <citation type="submission" date="2023-07" db="EMBL/GenBank/DDBJ databases">
        <title>Genomic Encyclopedia of Type Strains, Phase IV (KMG-IV): sequencing the most valuable type-strain genomes for metagenomic binning, comparative biology and taxonomic classification.</title>
        <authorList>
            <person name="Goeker M."/>
        </authorList>
    </citation>
    <scope>NUCLEOTIDE SEQUENCE</scope>
    <source>
        <strain evidence="12">DSM 19569</strain>
    </source>
</reference>
<dbReference type="Gene3D" id="2.170.130.10">
    <property type="entry name" value="TonB-dependent receptor, plug domain"/>
    <property type="match status" value="1"/>
</dbReference>
<dbReference type="Pfam" id="PF00593">
    <property type="entry name" value="TonB_dep_Rec_b-barrel"/>
    <property type="match status" value="1"/>
</dbReference>
<gene>
    <name evidence="12" type="ORF">QO001_005735</name>
</gene>
<dbReference type="InterPro" id="IPR039426">
    <property type="entry name" value="TonB-dep_rcpt-like"/>
</dbReference>
<comment type="subcellular location">
    <subcellularLocation>
        <location evidence="1 8">Cell outer membrane</location>
        <topology evidence="1 8">Multi-pass membrane protein</topology>
    </subcellularLocation>
</comment>
<evidence type="ECO:0000256" key="3">
    <source>
        <dbReference type="ARBA" id="ARBA00022452"/>
    </source>
</evidence>
<dbReference type="CDD" id="cd01347">
    <property type="entry name" value="ligand_gated_channel"/>
    <property type="match status" value="1"/>
</dbReference>
<dbReference type="Proteomes" id="UP001223420">
    <property type="component" value="Unassembled WGS sequence"/>
</dbReference>
<evidence type="ECO:0000313" key="13">
    <source>
        <dbReference type="Proteomes" id="UP001223420"/>
    </source>
</evidence>
<keyword evidence="7 8" id="KW-0998">Cell outer membrane</keyword>
<keyword evidence="6 8" id="KW-0472">Membrane</keyword>
<keyword evidence="12" id="KW-0675">Receptor</keyword>
<dbReference type="PROSITE" id="PS52016">
    <property type="entry name" value="TONB_DEPENDENT_REC_3"/>
    <property type="match status" value="1"/>
</dbReference>
<keyword evidence="2 8" id="KW-0813">Transport</keyword>
<dbReference type="PANTHER" id="PTHR32552:SF83">
    <property type="entry name" value="BLR3904 PROTEIN"/>
    <property type="match status" value="1"/>
</dbReference>
<organism evidence="12 13">
    <name type="scientific">Methylobacterium brachiatum</name>
    <dbReference type="NCBI Taxonomy" id="269660"/>
    <lineage>
        <taxon>Bacteria</taxon>
        <taxon>Pseudomonadati</taxon>
        <taxon>Pseudomonadota</taxon>
        <taxon>Alphaproteobacteria</taxon>
        <taxon>Hyphomicrobiales</taxon>
        <taxon>Methylobacteriaceae</taxon>
        <taxon>Methylobacterium</taxon>
    </lineage>
</organism>
<feature type="domain" description="TonB-dependent receptor plug" evidence="11">
    <location>
        <begin position="51"/>
        <end position="151"/>
    </location>
</feature>
<sequence length="726" mass="78417">MPLDVIAQQPAPQDGEPATIALGEISVVGYDGRQPNTLNADLGLSRFPGRVQDTPQAISVVPGEVIRQQQATTLEQALRNVPGVTLSSGEGNGGLNGDQFRIRGFQAKNDVYLDGLRDFGVYARDSFNIADVVVIKGPSSESLGLGTAGGAINIVSKRAQPFDFTSVDVLGGSGPTARGTFDVNRKIDETTAIRITGVANRQDIQDRDYIKSDRYGLAASLGFGLGTDTTWHLNYLFQRSERTPDYGVPVVLRPGDRYAKPITEFGLDRSTSYARATDRDNANVHLATSLMKWTVTDWLTVTNDTRLSFYSRNFISTPSSCAGACISGFFGGSNPLIAYTAGGGSAFDQDAWGAQNVTTAIAKFHTGFLRHEVVAGIDAFYQNDDRTNFAVLGTRPTQRLLTPDPRQIGYAYYRNFNSRRVGDGADLAGYFSDRVWLTDQFSLLGGVRVDRFVSSYATTNTTTGLFGSTIMAASTGVSPKGSAIWQPTPDQTYYITYAKGFSPQGQYVANSTGIEIPSTAALKPEETDLYEIGGKVSVLDGRLGLAAALFRVDKSNSFDIDPVTGGLILGALDAGERRRVDGFELTATGRITPDWSILAGYTHLEGKVLSGANVGKVAPYVPENAFTMWTTYDMSAYTRQWWDLPGKITIGGGVSFDDGYFPASDNITRIPGTFSLDTLISYETENYRVAVNAYNLTDELNYAGAFSTRAIPTSGRTVLVSLGTRF</sequence>
<feature type="domain" description="TonB-dependent receptor-like beta-barrel" evidence="10">
    <location>
        <begin position="224"/>
        <end position="696"/>
    </location>
</feature>